<dbReference type="EMBL" id="CAJPEV010003920">
    <property type="protein sequence ID" value="CAG0900813.1"/>
    <property type="molecule type" value="Genomic_DNA"/>
</dbReference>
<keyword evidence="6" id="KW-0813">Transport</keyword>
<keyword evidence="8" id="KW-1185">Reference proteome</keyword>
<evidence type="ECO:0000256" key="6">
    <source>
        <dbReference type="RuleBase" id="RU363126"/>
    </source>
</evidence>
<keyword evidence="6" id="KW-0869">Chloride channel</keyword>
<evidence type="ECO:0000256" key="1">
    <source>
        <dbReference type="ARBA" id="ARBA00004370"/>
    </source>
</evidence>
<evidence type="ECO:0000256" key="5">
    <source>
        <dbReference type="ARBA" id="ARBA00034769"/>
    </source>
</evidence>
<name>A0A7R9FR16_9CRUS</name>
<keyword evidence="2 6" id="KW-0812">Transmembrane</keyword>
<dbReference type="OrthoDB" id="201595at2759"/>
<comment type="subcellular location">
    <subcellularLocation>
        <location evidence="6">Cell membrane</location>
        <topology evidence="6">Multi-pass membrane protein</topology>
    </subcellularLocation>
    <subcellularLocation>
        <location evidence="1">Membrane</location>
    </subcellularLocation>
</comment>
<keyword evidence="4 6" id="KW-0472">Membrane</keyword>
<feature type="transmembrane region" description="Helical" evidence="6">
    <location>
        <begin position="14"/>
        <end position="30"/>
    </location>
</feature>
<proteinExistence type="inferred from homology"/>
<accession>A0A7R9FR16</accession>
<keyword evidence="3 6" id="KW-1133">Transmembrane helix</keyword>
<comment type="function">
    <text evidence="6">Forms chloride channels.</text>
</comment>
<keyword evidence="6" id="KW-1003">Cell membrane</keyword>
<comment type="caution">
    <text evidence="6">Lacks conserved residue(s) required for the propagation of feature annotation.</text>
</comment>
<dbReference type="PANTHER" id="PTHR10736">
    <property type="entry name" value="BESTROPHIN"/>
    <property type="match status" value="1"/>
</dbReference>
<reference evidence="7" key="1">
    <citation type="submission" date="2020-11" db="EMBL/GenBank/DDBJ databases">
        <authorList>
            <person name="Tran Van P."/>
        </authorList>
    </citation>
    <scope>NUCLEOTIDE SEQUENCE</scope>
</reference>
<protein>
    <recommendedName>
        <fullName evidence="6">Bestrophin homolog</fullName>
    </recommendedName>
</protein>
<evidence type="ECO:0000256" key="2">
    <source>
        <dbReference type="ARBA" id="ARBA00022692"/>
    </source>
</evidence>
<dbReference type="GO" id="GO:0005886">
    <property type="term" value="C:plasma membrane"/>
    <property type="evidence" value="ECO:0007669"/>
    <property type="project" value="UniProtKB-SubCell"/>
</dbReference>
<dbReference type="InterPro" id="IPR021134">
    <property type="entry name" value="Bestrophin-like"/>
</dbReference>
<keyword evidence="6" id="KW-0868">Chloride</keyword>
<dbReference type="InterPro" id="IPR000615">
    <property type="entry name" value="Bestrophin"/>
</dbReference>
<keyword evidence="6" id="KW-0406">Ion transport</keyword>
<dbReference type="Pfam" id="PF01062">
    <property type="entry name" value="Bestrophin"/>
    <property type="match status" value="2"/>
</dbReference>
<dbReference type="GO" id="GO:0034707">
    <property type="term" value="C:chloride channel complex"/>
    <property type="evidence" value="ECO:0007669"/>
    <property type="project" value="UniProtKB-KW"/>
</dbReference>
<evidence type="ECO:0000313" key="8">
    <source>
        <dbReference type="Proteomes" id="UP000677054"/>
    </source>
</evidence>
<evidence type="ECO:0000313" key="7">
    <source>
        <dbReference type="EMBL" id="CAD7251899.1"/>
    </source>
</evidence>
<comment type="similarity">
    <text evidence="5 6">Belongs to the anion channel-forming bestrophin (TC 1.A.46) family. Calcium-sensitive chloride channel subfamily.</text>
</comment>
<dbReference type="GO" id="GO:0005254">
    <property type="term" value="F:chloride channel activity"/>
    <property type="evidence" value="ECO:0007669"/>
    <property type="project" value="UniProtKB-KW"/>
</dbReference>
<sequence length="259" mass="30379">MIIDPRSQLMRRTILRQVILGIVCCMRFFSSRVRKRFPSMRSLVDAGLMEEGEFQMMDVLARNSQRSMFWIPHMWAANIAHQARVENRIESDLGLRGVLDALTALRRTCAVCQQVEYVELPIVYTQVLFLIDSLVLYVGWLKVAQSLIDPYGEDESDFELNWLIDRHIKVTHVMEDGLNMNFERFTWKETFPWLFKQDWATKPKQFAFTEMINKSKKSKDPIPEEGDPNYIGPGIISTTTLYRLLKFDEAHMLDARYKD</sequence>
<evidence type="ECO:0000256" key="3">
    <source>
        <dbReference type="ARBA" id="ARBA00022989"/>
    </source>
</evidence>
<gene>
    <name evidence="7" type="ORF">DSTB1V02_LOCUS11661</name>
</gene>
<organism evidence="7">
    <name type="scientific">Darwinula stevensoni</name>
    <dbReference type="NCBI Taxonomy" id="69355"/>
    <lineage>
        <taxon>Eukaryota</taxon>
        <taxon>Metazoa</taxon>
        <taxon>Ecdysozoa</taxon>
        <taxon>Arthropoda</taxon>
        <taxon>Crustacea</taxon>
        <taxon>Oligostraca</taxon>
        <taxon>Ostracoda</taxon>
        <taxon>Podocopa</taxon>
        <taxon>Podocopida</taxon>
        <taxon>Darwinulocopina</taxon>
        <taxon>Darwinuloidea</taxon>
        <taxon>Darwinulidae</taxon>
        <taxon>Darwinula</taxon>
    </lineage>
</organism>
<evidence type="ECO:0000256" key="4">
    <source>
        <dbReference type="ARBA" id="ARBA00023136"/>
    </source>
</evidence>
<keyword evidence="6" id="KW-0407">Ion channel</keyword>
<dbReference type="Proteomes" id="UP000677054">
    <property type="component" value="Unassembled WGS sequence"/>
</dbReference>
<dbReference type="EMBL" id="LR903437">
    <property type="protein sequence ID" value="CAD7251899.1"/>
    <property type="molecule type" value="Genomic_DNA"/>
</dbReference>
<dbReference type="AlphaFoldDB" id="A0A7R9FR16"/>